<feature type="domain" description="Tautomerase cis-CaaD-like" evidence="1">
    <location>
        <begin position="1"/>
        <end position="140"/>
    </location>
</feature>
<comment type="caution">
    <text evidence="2">The sequence shown here is derived from an EMBL/GenBank/DDBJ whole genome shotgun (WGS) entry which is preliminary data.</text>
</comment>
<proteinExistence type="predicted"/>
<dbReference type="InterPro" id="IPR028116">
    <property type="entry name" value="Cis-CaaD-like"/>
</dbReference>
<gene>
    <name evidence="2" type="ORF">GQ607_009230</name>
</gene>
<dbReference type="InterPro" id="IPR014347">
    <property type="entry name" value="Tautomerase/MIF_sf"/>
</dbReference>
<dbReference type="AlphaFoldDB" id="A0A8H3WB73"/>
<dbReference type="OrthoDB" id="2129288at2759"/>
<evidence type="ECO:0000259" key="1">
    <source>
        <dbReference type="Pfam" id="PF14832"/>
    </source>
</evidence>
<dbReference type="SUPFAM" id="SSF55331">
    <property type="entry name" value="Tautomerase/MIF"/>
    <property type="match status" value="1"/>
</dbReference>
<reference evidence="2 3" key="1">
    <citation type="submission" date="2019-12" db="EMBL/GenBank/DDBJ databases">
        <title>A genome sequence resource for the geographically widespread anthracnose pathogen Colletotrichum asianum.</title>
        <authorList>
            <person name="Meng Y."/>
        </authorList>
    </citation>
    <scope>NUCLEOTIDE SEQUENCE [LARGE SCALE GENOMIC DNA]</scope>
    <source>
        <strain evidence="2 3">ICMP 18580</strain>
    </source>
</reference>
<protein>
    <recommendedName>
        <fullName evidence="1">Tautomerase cis-CaaD-like domain-containing protein</fullName>
    </recommendedName>
</protein>
<dbReference type="Pfam" id="PF14832">
    <property type="entry name" value="Tautomerase_3"/>
    <property type="match status" value="1"/>
</dbReference>
<accession>A0A8H3WB73</accession>
<dbReference type="EMBL" id="WOWK01000051">
    <property type="protein sequence ID" value="KAF0323549.1"/>
    <property type="molecule type" value="Genomic_DNA"/>
</dbReference>
<dbReference type="Gene3D" id="3.30.429.10">
    <property type="entry name" value="Macrophage Migration Inhibitory Factor"/>
    <property type="match status" value="1"/>
</dbReference>
<evidence type="ECO:0000313" key="3">
    <source>
        <dbReference type="Proteomes" id="UP000434172"/>
    </source>
</evidence>
<keyword evidence="3" id="KW-1185">Reference proteome</keyword>
<organism evidence="2 3">
    <name type="scientific">Colletotrichum asianum</name>
    <dbReference type="NCBI Taxonomy" id="702518"/>
    <lineage>
        <taxon>Eukaryota</taxon>
        <taxon>Fungi</taxon>
        <taxon>Dikarya</taxon>
        <taxon>Ascomycota</taxon>
        <taxon>Pezizomycotina</taxon>
        <taxon>Sordariomycetes</taxon>
        <taxon>Hypocreomycetidae</taxon>
        <taxon>Glomerellales</taxon>
        <taxon>Glomerellaceae</taxon>
        <taxon>Colletotrichum</taxon>
        <taxon>Colletotrichum gloeosporioides species complex</taxon>
    </lineage>
</organism>
<sequence length="148" mass="17396">MPLWLIYHPPNVFTDDETKSALSKDITSFYTNFGLPAFYVVVNFIKLQPNDIWVGGKPRTSDTFIRITVDHIAVTLPNNDESYKRTMDGLHQILKPHIEDKGYDWEFHINETERRLWMINGMYPPRWKSEGEKLWLAENRPVALETSK</sequence>
<dbReference type="Proteomes" id="UP000434172">
    <property type="component" value="Unassembled WGS sequence"/>
</dbReference>
<evidence type="ECO:0000313" key="2">
    <source>
        <dbReference type="EMBL" id="KAF0323549.1"/>
    </source>
</evidence>
<name>A0A8H3WB73_9PEZI</name>